<dbReference type="GeneID" id="24608189"/>
<evidence type="ECO:0000313" key="2">
    <source>
        <dbReference type="Proteomes" id="UP000030207"/>
    </source>
</evidence>
<evidence type="ECO:0000313" key="1">
    <source>
        <dbReference type="EMBL" id="AIW03612.1"/>
    </source>
</evidence>
<dbReference type="KEGG" id="vg:24608189"/>
<reference evidence="1 2" key="1">
    <citation type="submission" date="2014-07" db="EMBL/GenBank/DDBJ databases">
        <title>Complete Genome of Bacillus megaterium Myophage Moonbeam.</title>
        <authorList>
            <person name="Cadungog J.N."/>
            <person name="Khatemi B.E."/>
            <person name="Hernandez A.C."/>
            <person name="Everett G.F.K."/>
        </authorList>
    </citation>
    <scope>NUCLEOTIDE SEQUENCE [LARGE SCALE GENOMIC DNA]</scope>
</reference>
<gene>
    <name evidence="1" type="ORF">CPT_Moonbeam214</name>
</gene>
<dbReference type="RefSeq" id="YP_009151777.1">
    <property type="nucleotide sequence ID" value="NC_027374.1"/>
</dbReference>
<dbReference type="EMBL" id="KM236246">
    <property type="protein sequence ID" value="AIW03612.1"/>
    <property type="molecule type" value="Genomic_DNA"/>
</dbReference>
<name>A0A0A0RNL7_9CAUD</name>
<keyword evidence="2" id="KW-1185">Reference proteome</keyword>
<dbReference type="Proteomes" id="UP000030207">
    <property type="component" value="Segment"/>
</dbReference>
<accession>A0A0A0RNL7</accession>
<protein>
    <submittedName>
        <fullName evidence="1">Uncharacterized protein</fullName>
    </submittedName>
</protein>
<sequence length="73" mass="8431">MEKTELALDIANILYSAQSDKDALWKVIALLQKKYLVIDNHHLHQDNPYNRMGEEGYLVESVQVLLAEFKEGE</sequence>
<organism evidence="1 2">
    <name type="scientific">Bacillus phage Moonbeam</name>
    <dbReference type="NCBI Taxonomy" id="1540091"/>
    <lineage>
        <taxon>Viruses</taxon>
        <taxon>Duplodnaviria</taxon>
        <taxon>Heunggongvirae</taxon>
        <taxon>Uroviricota</taxon>
        <taxon>Caudoviricetes</taxon>
        <taxon>Herelleviridae</taxon>
        <taxon>Bastillevirinae</taxon>
        <taxon>Moonbeamvirus</taxon>
        <taxon>Moonbeamvirus moonbeam</taxon>
    </lineage>
</organism>
<proteinExistence type="predicted"/>